<sequence length="184" mass="20830">MGQAKRKKEAGSRVSWCRTCTYCCDLPEIGPLDKPMYRPCHHIKDGGCGIFGAPERPAACLAYHCAYLSARVTNAPDRNRIPHPLDAGAYFHRDPIERVYVLFVDPARPQTWKASDIVPYLRERIGQGFEVLIFDRGRRMVVTSLPLFEAILARDIVAFAESEGRPHDIESWAQAAPRYSRQVD</sequence>
<dbReference type="EMBL" id="JAABLQ010000004">
    <property type="protein sequence ID" value="NBN80489.1"/>
    <property type="molecule type" value="Genomic_DNA"/>
</dbReference>
<dbReference type="PANTHER" id="PTHR36931:SF1">
    <property type="entry name" value="UPF0153 PROTEIN YEIW"/>
    <property type="match status" value="1"/>
</dbReference>
<dbReference type="PANTHER" id="PTHR36931">
    <property type="entry name" value="UPF0153 PROTEIN YEIW"/>
    <property type="match status" value="1"/>
</dbReference>
<proteinExistence type="predicted"/>
<dbReference type="Proteomes" id="UP000586722">
    <property type="component" value="Unassembled WGS sequence"/>
</dbReference>
<comment type="caution">
    <text evidence="1">The sequence shown here is derived from an EMBL/GenBank/DDBJ whole genome shotgun (WGS) entry which is preliminary data.</text>
</comment>
<evidence type="ECO:0000313" key="2">
    <source>
        <dbReference type="Proteomes" id="UP000586722"/>
    </source>
</evidence>
<gene>
    <name evidence="1" type="ORF">GWI72_19610</name>
</gene>
<dbReference type="AlphaFoldDB" id="A0A7X5JA28"/>
<evidence type="ECO:0000313" key="1">
    <source>
        <dbReference type="EMBL" id="NBN80489.1"/>
    </source>
</evidence>
<protein>
    <recommendedName>
        <fullName evidence="3">YkgJ family cysteine cluster protein</fullName>
    </recommendedName>
</protein>
<keyword evidence="2" id="KW-1185">Reference proteome</keyword>
<organism evidence="1 2">
    <name type="scientific">Pannonibacter tanglangensis</name>
    <dbReference type="NCBI Taxonomy" id="2750084"/>
    <lineage>
        <taxon>Bacteria</taxon>
        <taxon>Pseudomonadati</taxon>
        <taxon>Pseudomonadota</taxon>
        <taxon>Alphaproteobacteria</taxon>
        <taxon>Hyphomicrobiales</taxon>
        <taxon>Stappiaceae</taxon>
        <taxon>Pannonibacter</taxon>
    </lineage>
</organism>
<reference evidence="2" key="1">
    <citation type="submission" date="2020-01" db="EMBL/GenBank/DDBJ databases">
        <authorList>
            <person name="Fang Y."/>
            <person name="Sun R."/>
            <person name="Nie L."/>
            <person name="He J."/>
            <person name="Hao L."/>
            <person name="Wang L."/>
            <person name="Su S."/>
            <person name="Lv E."/>
            <person name="Zhang Z."/>
            <person name="Xie R."/>
            <person name="Liu H."/>
        </authorList>
    </citation>
    <scope>NUCLEOTIDE SEQUENCE [LARGE SCALE GENOMIC DNA]</scope>
    <source>
        <strain evidence="2">XCT-53</strain>
    </source>
</reference>
<dbReference type="InterPro" id="IPR052572">
    <property type="entry name" value="UPF0153_domain"/>
</dbReference>
<name>A0A7X5JA28_9HYPH</name>
<dbReference type="RefSeq" id="WP_161709717.1">
    <property type="nucleotide sequence ID" value="NZ_JAABLQ010000004.1"/>
</dbReference>
<accession>A0A7X5JA28</accession>
<evidence type="ECO:0008006" key="3">
    <source>
        <dbReference type="Google" id="ProtNLM"/>
    </source>
</evidence>